<reference evidence="1 2" key="2">
    <citation type="journal article" date="2012" name="J. Bacteriol.">
        <title>Complete genome sequences of six strains of the genus Methylobacterium.</title>
        <authorList>
            <person name="Marx C.J."/>
            <person name="Bringel F."/>
            <person name="Chistoserdova L."/>
            <person name="Moulin L."/>
            <person name="Farhan Ul Haque M."/>
            <person name="Fleischman D.E."/>
            <person name="Gruffaz C."/>
            <person name="Jourand P."/>
            <person name="Knief C."/>
            <person name="Lee M.C."/>
            <person name="Muller E.E."/>
            <person name="Nadalig T."/>
            <person name="Peyraud R."/>
            <person name="Roselli S."/>
            <person name="Russ L."/>
            <person name="Goodwin L.A."/>
            <person name="Ivanova N."/>
            <person name="Kyrpides N."/>
            <person name="Lajus A."/>
            <person name="Land M.L."/>
            <person name="Medigue C."/>
            <person name="Mikhailova N."/>
            <person name="Nolan M."/>
            <person name="Woyke T."/>
            <person name="Stolyar S."/>
            <person name="Vorholt J.A."/>
            <person name="Vuilleumier S."/>
        </authorList>
    </citation>
    <scope>NUCLEOTIDE SEQUENCE [LARGE SCALE GENOMIC DNA]</scope>
    <source>
        <strain evidence="2">CM4 / NCIMB 13688</strain>
        <plasmid evidence="1 2">pCMU01</plasmid>
    </source>
</reference>
<organism evidence="1 2">
    <name type="scientific">Methylorubrum extorquens (strain CM4 / NCIMB 13688)</name>
    <name type="common">Methylobacterium extorquens</name>
    <dbReference type="NCBI Taxonomy" id="440085"/>
    <lineage>
        <taxon>Bacteria</taxon>
        <taxon>Pseudomonadati</taxon>
        <taxon>Pseudomonadota</taxon>
        <taxon>Alphaproteobacteria</taxon>
        <taxon>Hyphomicrobiales</taxon>
        <taxon>Methylobacteriaceae</taxon>
        <taxon>Methylorubrum</taxon>
    </lineage>
</organism>
<dbReference type="AlphaFoldDB" id="B7L2W7"/>
<dbReference type="RefSeq" id="WP_012606078.1">
    <property type="nucleotide sequence ID" value="NC_011758.1"/>
</dbReference>
<dbReference type="Proteomes" id="UP000002385">
    <property type="component" value="Plasmid pCMU01"/>
</dbReference>
<evidence type="ECO:0000313" key="1">
    <source>
        <dbReference type="EMBL" id="ACK86175.1"/>
    </source>
</evidence>
<protein>
    <submittedName>
        <fullName evidence="1">Uncharacterized protein</fullName>
    </submittedName>
</protein>
<sequence length="165" mass="18683">MPWKPRSILPYAAKYAPPPEGGFRKVPFETRLFRNAPLELETRSIWQIAPLTDEIRQLAATFKRFDAWDVRHPGQVDPFALILHPRHSRDQAVLACRDPHVSYTPYDLNLGVTHDKVWTAGGTNSTNALSCLIHILEGKDPFGRDLPESEISRQDNEAFAGLTCH</sequence>
<keyword evidence="1" id="KW-0614">Plasmid</keyword>
<gene>
    <name evidence="1" type="ordered locus">Mchl_5418</name>
</gene>
<dbReference type="EMBL" id="CP001299">
    <property type="protein sequence ID" value="ACK86175.1"/>
    <property type="molecule type" value="Genomic_DNA"/>
</dbReference>
<proteinExistence type="predicted"/>
<geneLocation type="plasmid" evidence="1 2">
    <name>pCMU01</name>
</geneLocation>
<dbReference type="KEGG" id="mch:Mchl_5418"/>
<accession>B7L2W7</accession>
<name>B7L2W7_METC4</name>
<dbReference type="HOGENOM" id="CLU_1608896_0_0_5"/>
<reference evidence="1 2" key="1">
    <citation type="submission" date="2008-12" db="EMBL/GenBank/DDBJ databases">
        <title>Complete sequence of plasmid1 of Methylobacterium chloromethanicum CM4.</title>
        <authorList>
            <consortium name="US DOE Joint Genome Institute"/>
            <person name="Lucas S."/>
            <person name="Copeland A."/>
            <person name="Lapidus A."/>
            <person name="Glavina del Rio T."/>
            <person name="Dalin E."/>
            <person name="Tice H."/>
            <person name="Bruce D."/>
            <person name="Goodwin L."/>
            <person name="Pitluck S."/>
            <person name="Chertkov O."/>
            <person name="Brettin T."/>
            <person name="Detter J.C."/>
            <person name="Han C."/>
            <person name="Larimer F."/>
            <person name="Land M."/>
            <person name="Hauser L."/>
            <person name="Kyrpides N."/>
            <person name="Mikhailova N."/>
            <person name="Marx C."/>
            <person name="Richardson P."/>
        </authorList>
    </citation>
    <scope>NUCLEOTIDE SEQUENCE [LARGE SCALE GENOMIC DNA]</scope>
    <source>
        <strain evidence="2">CM4 / NCIMB 13688</strain>
        <plasmid evidence="1 2">pCMU01</plasmid>
    </source>
</reference>
<evidence type="ECO:0000313" key="2">
    <source>
        <dbReference type="Proteomes" id="UP000002385"/>
    </source>
</evidence>